<evidence type="ECO:0000313" key="1">
    <source>
        <dbReference type="EMBL" id="KAK4415468.1"/>
    </source>
</evidence>
<gene>
    <name evidence="1" type="ORF">Salat_2654200</name>
</gene>
<proteinExistence type="predicted"/>
<organism evidence="1 2">
    <name type="scientific">Sesamum alatum</name>
    <dbReference type="NCBI Taxonomy" id="300844"/>
    <lineage>
        <taxon>Eukaryota</taxon>
        <taxon>Viridiplantae</taxon>
        <taxon>Streptophyta</taxon>
        <taxon>Embryophyta</taxon>
        <taxon>Tracheophyta</taxon>
        <taxon>Spermatophyta</taxon>
        <taxon>Magnoliopsida</taxon>
        <taxon>eudicotyledons</taxon>
        <taxon>Gunneridae</taxon>
        <taxon>Pentapetalae</taxon>
        <taxon>asterids</taxon>
        <taxon>lamiids</taxon>
        <taxon>Lamiales</taxon>
        <taxon>Pedaliaceae</taxon>
        <taxon>Sesamum</taxon>
    </lineage>
</organism>
<sequence>MAEDVGGAALAVHGEARVKCWLEEEKFSIKRRSLMMAFVVITLGVARPSDYVLMCARLISFRYSFRYFGLCQDLPLCRSLLDFGGVRKLSDERFVLWISHPIDHNRALEVCAWSFEKGLLIFSLVGVDEDPMMFNLNWCDFHVHVHDLPLSKMNLG</sequence>
<accession>A0AAE1XQ63</accession>
<comment type="caution">
    <text evidence="1">The sequence shown here is derived from an EMBL/GenBank/DDBJ whole genome shotgun (WGS) entry which is preliminary data.</text>
</comment>
<keyword evidence="2" id="KW-1185">Reference proteome</keyword>
<reference evidence="1" key="2">
    <citation type="journal article" date="2024" name="Plant">
        <title>Genomic evolution and insights into agronomic trait innovations of Sesamum species.</title>
        <authorList>
            <person name="Miao H."/>
            <person name="Wang L."/>
            <person name="Qu L."/>
            <person name="Liu H."/>
            <person name="Sun Y."/>
            <person name="Le M."/>
            <person name="Wang Q."/>
            <person name="Wei S."/>
            <person name="Zheng Y."/>
            <person name="Lin W."/>
            <person name="Duan Y."/>
            <person name="Cao H."/>
            <person name="Xiong S."/>
            <person name="Wang X."/>
            <person name="Wei L."/>
            <person name="Li C."/>
            <person name="Ma Q."/>
            <person name="Ju M."/>
            <person name="Zhao R."/>
            <person name="Li G."/>
            <person name="Mu C."/>
            <person name="Tian Q."/>
            <person name="Mei H."/>
            <person name="Zhang T."/>
            <person name="Gao T."/>
            <person name="Zhang H."/>
        </authorList>
    </citation>
    <scope>NUCLEOTIDE SEQUENCE</scope>
    <source>
        <strain evidence="1">3651</strain>
    </source>
</reference>
<name>A0AAE1XQ63_9LAMI</name>
<protein>
    <submittedName>
        <fullName evidence="1">Uncharacterized protein</fullName>
    </submittedName>
</protein>
<dbReference type="EMBL" id="JACGWO010000011">
    <property type="protein sequence ID" value="KAK4415468.1"/>
    <property type="molecule type" value="Genomic_DNA"/>
</dbReference>
<dbReference type="Proteomes" id="UP001293254">
    <property type="component" value="Unassembled WGS sequence"/>
</dbReference>
<evidence type="ECO:0000313" key="2">
    <source>
        <dbReference type="Proteomes" id="UP001293254"/>
    </source>
</evidence>
<reference evidence="1" key="1">
    <citation type="submission" date="2020-06" db="EMBL/GenBank/DDBJ databases">
        <authorList>
            <person name="Li T."/>
            <person name="Hu X."/>
            <person name="Zhang T."/>
            <person name="Song X."/>
            <person name="Zhang H."/>
            <person name="Dai N."/>
            <person name="Sheng W."/>
            <person name="Hou X."/>
            <person name="Wei L."/>
        </authorList>
    </citation>
    <scope>NUCLEOTIDE SEQUENCE</scope>
    <source>
        <strain evidence="1">3651</strain>
        <tissue evidence="1">Leaf</tissue>
    </source>
</reference>
<dbReference type="AlphaFoldDB" id="A0AAE1XQ63"/>